<dbReference type="EMBL" id="JARULZ010000002">
    <property type="protein sequence ID" value="MEH0638677.1"/>
    <property type="molecule type" value="Genomic_DNA"/>
</dbReference>
<protein>
    <submittedName>
        <fullName evidence="1">Uncharacterized protein</fullName>
    </submittedName>
</protein>
<accession>A0ABU8AYE3</accession>
<comment type="caution">
    <text evidence="1">The sequence shown here is derived from an EMBL/GenBank/DDBJ whole genome shotgun (WGS) entry which is preliminary data.</text>
</comment>
<gene>
    <name evidence="1" type="ORF">QBA35_36345</name>
</gene>
<name>A0ABU8AYE3_9ACTN</name>
<keyword evidence="2" id="KW-1185">Reference proteome</keyword>
<dbReference type="Proteomes" id="UP001310290">
    <property type="component" value="Unassembled WGS sequence"/>
</dbReference>
<proteinExistence type="predicted"/>
<reference evidence="1" key="1">
    <citation type="submission" date="2023-04" db="EMBL/GenBank/DDBJ databases">
        <title>Genomic diversity of scab-causing Streptomyces spp. in the province of Quebec, Canada.</title>
        <authorList>
            <person name="Biessy A."/>
            <person name="Cadieux M."/>
            <person name="Ciotola M."/>
            <person name="Filion M."/>
        </authorList>
    </citation>
    <scope>NUCLEOTIDE SEQUENCE</scope>
    <source>
        <strain evidence="1">B21-115</strain>
    </source>
</reference>
<evidence type="ECO:0000313" key="2">
    <source>
        <dbReference type="Proteomes" id="UP001310290"/>
    </source>
</evidence>
<evidence type="ECO:0000313" key="1">
    <source>
        <dbReference type="EMBL" id="MEH0638677.1"/>
    </source>
</evidence>
<sequence>MSQQTITQYKNAHTALYGGTGLDRRITEEQAGHAAAWEAARQLKDSQMPIDEDRLPDTLQALARQQVDQLMTGLGLDYLDGQQVTRHAVAAAACIAPEFVTA</sequence>
<organism evidence="1 2">
    <name type="scientific">Streptomyces bottropensis</name>
    <dbReference type="NCBI Taxonomy" id="42235"/>
    <lineage>
        <taxon>Bacteria</taxon>
        <taxon>Bacillati</taxon>
        <taxon>Actinomycetota</taxon>
        <taxon>Actinomycetes</taxon>
        <taxon>Kitasatosporales</taxon>
        <taxon>Streptomycetaceae</taxon>
        <taxon>Streptomyces</taxon>
    </lineage>
</organism>
<dbReference type="RefSeq" id="WP_334661316.1">
    <property type="nucleotide sequence ID" value="NZ_JARULZ010000002.1"/>
</dbReference>